<gene>
    <name evidence="1" type="ORF">CYMTET_18886</name>
</gene>
<dbReference type="Proteomes" id="UP001190700">
    <property type="component" value="Unassembled WGS sequence"/>
</dbReference>
<proteinExistence type="predicted"/>
<comment type="caution">
    <text evidence="1">The sequence shown here is derived from an EMBL/GenBank/DDBJ whole genome shotgun (WGS) entry which is preliminary data.</text>
</comment>
<evidence type="ECO:0000313" key="1">
    <source>
        <dbReference type="EMBL" id="KAK3272837.1"/>
    </source>
</evidence>
<reference evidence="1 2" key="1">
    <citation type="journal article" date="2015" name="Genome Biol. Evol.">
        <title>Comparative Genomics of a Bacterivorous Green Alga Reveals Evolutionary Causalities and Consequences of Phago-Mixotrophic Mode of Nutrition.</title>
        <authorList>
            <person name="Burns J.A."/>
            <person name="Paasch A."/>
            <person name="Narechania A."/>
            <person name="Kim E."/>
        </authorList>
    </citation>
    <scope>NUCLEOTIDE SEQUENCE [LARGE SCALE GENOMIC DNA]</scope>
    <source>
        <strain evidence="1 2">PLY_AMNH</strain>
    </source>
</reference>
<organism evidence="1 2">
    <name type="scientific">Cymbomonas tetramitiformis</name>
    <dbReference type="NCBI Taxonomy" id="36881"/>
    <lineage>
        <taxon>Eukaryota</taxon>
        <taxon>Viridiplantae</taxon>
        <taxon>Chlorophyta</taxon>
        <taxon>Pyramimonadophyceae</taxon>
        <taxon>Pyramimonadales</taxon>
        <taxon>Pyramimonadaceae</taxon>
        <taxon>Cymbomonas</taxon>
    </lineage>
</organism>
<evidence type="ECO:0000313" key="2">
    <source>
        <dbReference type="Proteomes" id="UP001190700"/>
    </source>
</evidence>
<name>A0AAE0L5R2_9CHLO</name>
<keyword evidence="2" id="KW-1185">Reference proteome</keyword>
<sequence length="343" mass="37980">MIKGNATQKDRTFAASVIGPGETLLGAWRISEDALCSIMADRVKCDPKNGKFDCCHTCMFCVPLCWPCAIRDYRNQWNEDAAHSGERLSLPTYIYRSQLYLLTDVNFYVHVDTSRLEAMEFPSWYDMATEYRIYPRSVSVPLAHIGNPAYPLAHLRAPPASAGGNYIDVGARVMPSPASMEELMPRKAASTKLYGPLSADVSPSDKISAMHFAVPCGTLMRPEELPQGLMETMMTAHSKERAMKENRWDVSPALTGGMNNLGAPPPGLECLATVNADLAHYHSTVADLVLPQVVWYRRPHFLMWLWFEDSELDEALRLITDTARAAGAFSAVGATAPQCQRMG</sequence>
<accession>A0AAE0L5R2</accession>
<dbReference type="EMBL" id="LGRX02008767">
    <property type="protein sequence ID" value="KAK3272837.1"/>
    <property type="molecule type" value="Genomic_DNA"/>
</dbReference>
<protein>
    <submittedName>
        <fullName evidence="1">Uncharacterized protein</fullName>
    </submittedName>
</protein>
<dbReference type="AlphaFoldDB" id="A0AAE0L5R2"/>